<dbReference type="eggNOG" id="ENOG502RHXZ">
    <property type="taxonomic scope" value="Eukaryota"/>
</dbReference>
<dbReference type="VEuPathDB" id="AmoebaDB:DICPUDRAFT_39093"/>
<protein>
    <submittedName>
        <fullName evidence="1">Uncharacterized protein</fullName>
    </submittedName>
</protein>
<dbReference type="RefSeq" id="XP_003291497.1">
    <property type="nucleotide sequence ID" value="XM_003291449.1"/>
</dbReference>
<dbReference type="FunCoup" id="F0ZVQ4">
    <property type="interactions" value="398"/>
</dbReference>
<dbReference type="STRING" id="5786.F0ZVQ4"/>
<dbReference type="InParanoid" id="F0ZVQ4"/>
<dbReference type="AlphaFoldDB" id="F0ZVQ4"/>
<dbReference type="OMA" id="NCCLALD"/>
<dbReference type="KEGG" id="dpp:DICPUDRAFT_39093"/>
<evidence type="ECO:0000313" key="1">
    <source>
        <dbReference type="EMBL" id="EGC31961.1"/>
    </source>
</evidence>
<reference evidence="2" key="1">
    <citation type="journal article" date="2011" name="Genome Biol.">
        <title>Comparative genomics of the social amoebae Dictyostelium discoideum and Dictyostelium purpureum.</title>
        <authorList>
            <consortium name="US DOE Joint Genome Institute (JGI-PGF)"/>
            <person name="Sucgang R."/>
            <person name="Kuo A."/>
            <person name="Tian X."/>
            <person name="Salerno W."/>
            <person name="Parikh A."/>
            <person name="Feasley C.L."/>
            <person name="Dalin E."/>
            <person name="Tu H."/>
            <person name="Huang E."/>
            <person name="Barry K."/>
            <person name="Lindquist E."/>
            <person name="Shapiro H."/>
            <person name="Bruce D."/>
            <person name="Schmutz J."/>
            <person name="Salamov A."/>
            <person name="Fey P."/>
            <person name="Gaudet P."/>
            <person name="Anjard C."/>
            <person name="Babu M.M."/>
            <person name="Basu S."/>
            <person name="Bushmanova Y."/>
            <person name="van der Wel H."/>
            <person name="Katoh-Kurasawa M."/>
            <person name="Dinh C."/>
            <person name="Coutinho P.M."/>
            <person name="Saito T."/>
            <person name="Elias M."/>
            <person name="Schaap P."/>
            <person name="Kay R.R."/>
            <person name="Henrissat B."/>
            <person name="Eichinger L."/>
            <person name="Rivero F."/>
            <person name="Putnam N.H."/>
            <person name="West C.M."/>
            <person name="Loomis W.F."/>
            <person name="Chisholm R.L."/>
            <person name="Shaulsky G."/>
            <person name="Strassmann J.E."/>
            <person name="Queller D.C."/>
            <person name="Kuspa A."/>
            <person name="Grigoriev I.V."/>
        </authorList>
    </citation>
    <scope>NUCLEOTIDE SEQUENCE [LARGE SCALE GENOMIC DNA]</scope>
    <source>
        <strain evidence="2">QSDP1</strain>
    </source>
</reference>
<gene>
    <name evidence="1" type="ORF">DICPUDRAFT_39093</name>
</gene>
<organism evidence="1 2">
    <name type="scientific">Dictyostelium purpureum</name>
    <name type="common">Slime mold</name>
    <dbReference type="NCBI Taxonomy" id="5786"/>
    <lineage>
        <taxon>Eukaryota</taxon>
        <taxon>Amoebozoa</taxon>
        <taxon>Evosea</taxon>
        <taxon>Eumycetozoa</taxon>
        <taxon>Dictyostelia</taxon>
        <taxon>Dictyosteliales</taxon>
        <taxon>Dictyosteliaceae</taxon>
        <taxon>Dictyostelium</taxon>
    </lineage>
</organism>
<feature type="non-terminal residue" evidence="1">
    <location>
        <position position="1"/>
    </location>
</feature>
<dbReference type="EMBL" id="GL871219">
    <property type="protein sequence ID" value="EGC31961.1"/>
    <property type="molecule type" value="Genomic_DNA"/>
</dbReference>
<dbReference type="GeneID" id="10507677"/>
<evidence type="ECO:0000313" key="2">
    <source>
        <dbReference type="Proteomes" id="UP000001064"/>
    </source>
</evidence>
<dbReference type="Proteomes" id="UP000001064">
    <property type="component" value="Unassembled WGS sequence"/>
</dbReference>
<sequence>PLIIWDDVVHRQIIPFTNRYALEAMVKKIHTFQKPCVMKKRNGKYFSCHLFVEFVQDFSSFKVFILKKLTPDLDASLSGEYISREFQHKNCCLALDDII</sequence>
<proteinExistence type="predicted"/>
<keyword evidence="2" id="KW-1185">Reference proteome</keyword>
<accession>F0ZVQ4</accession>
<dbReference type="OrthoDB" id="14115at2759"/>
<name>F0ZVQ4_DICPU</name>